<dbReference type="NCBIfam" id="TIGR01536">
    <property type="entry name" value="asn_synth_AEB"/>
    <property type="match status" value="1"/>
</dbReference>
<evidence type="ECO:0000256" key="3">
    <source>
        <dbReference type="ARBA" id="ARBA00012737"/>
    </source>
</evidence>
<dbReference type="CDD" id="cd00712">
    <property type="entry name" value="AsnB"/>
    <property type="match status" value="1"/>
</dbReference>
<evidence type="ECO:0000256" key="6">
    <source>
        <dbReference type="ARBA" id="ARBA00022962"/>
    </source>
</evidence>
<accession>A0A246K5R2</accession>
<dbReference type="InterPro" id="IPR017932">
    <property type="entry name" value="GATase_2_dom"/>
</dbReference>
<dbReference type="OrthoDB" id="9763290at2"/>
<evidence type="ECO:0000256" key="8">
    <source>
        <dbReference type="PIRSR" id="PIRSR001589-1"/>
    </source>
</evidence>
<dbReference type="InterPro" id="IPR006426">
    <property type="entry name" value="Asn_synth_AEB"/>
</dbReference>
<dbReference type="PROSITE" id="PS51278">
    <property type="entry name" value="GATASE_TYPE_2"/>
    <property type="match status" value="1"/>
</dbReference>
<dbReference type="AlphaFoldDB" id="A0A246K5R2"/>
<dbReference type="Pfam" id="PF13537">
    <property type="entry name" value="GATase_7"/>
    <property type="match status" value="1"/>
</dbReference>
<dbReference type="Gene3D" id="3.40.50.620">
    <property type="entry name" value="HUPs"/>
    <property type="match status" value="1"/>
</dbReference>
<evidence type="ECO:0000256" key="7">
    <source>
        <dbReference type="ARBA" id="ARBA00048741"/>
    </source>
</evidence>
<sequence length="646" mass="72807">MCGIFGIVDLGGGRPIDEGRFREGLEKLAHRGPDGRRSQRVVDGVMFGHARLSIIDLSDESNQPFQISDRYWLTYNGEIFNYLELRAELEALGVAFQTSGDTEVLLRAYIQWGDDCVSRFNGMWAFAIYDCVERTIFASRDRFGIKPFNYAVHDGQLLFASEIKSLLHYAPALAEPDYGVIANYCRTSVGAQHEQSWFRDVRRLQPGHNLTIDANGALRMWRYWDYPIGRCNLGFDEARRQYGELFEDAVRLRMRSDVPLGITLSSGVDSNSIASVMQVIDPAPHHSFTARFDDEEGLVQDGTIYQDSTRRIDESIVACETAERLGLDAHIIDTNYSDFIGRLGQIVYHLESGNSSPAVIPLMQLLQEARKRLTVVLDGQGADELLAGYISAVVWPAERDLIASGRLGKAWRGLRQYLKTYTLRSLIFLVARQASNDLPWILRLQQRLQGFDVIYGPRLREHAPMADFPTLEPVAGEGALARRLREQHSGGLVNLLHYGDAISMANSLEARMPFLDHRLVEFVWPLPGDFKVELGVGKYIHRQAMRGLVDDAILDETTKYGFTTPIGRQFQKPYTPGTGPLDILLGDRCLARGLFDDEGLKGMIEDHRSGRKNHGTLLFRLLSVELWFRIFIDGDMSVDQPVEVAA</sequence>
<evidence type="ECO:0000259" key="10">
    <source>
        <dbReference type="PROSITE" id="PS51278"/>
    </source>
</evidence>
<keyword evidence="5 9" id="KW-0067">ATP-binding</keyword>
<dbReference type="GO" id="GO:0004066">
    <property type="term" value="F:asparagine synthase (glutamine-hydrolyzing) activity"/>
    <property type="evidence" value="ECO:0007669"/>
    <property type="project" value="UniProtKB-EC"/>
</dbReference>
<evidence type="ECO:0000256" key="9">
    <source>
        <dbReference type="PIRSR" id="PIRSR001589-2"/>
    </source>
</evidence>
<comment type="caution">
    <text evidence="11">The sequence shown here is derived from an EMBL/GenBank/DDBJ whole genome shotgun (WGS) entry which is preliminary data.</text>
</comment>
<evidence type="ECO:0000256" key="5">
    <source>
        <dbReference type="ARBA" id="ARBA00022840"/>
    </source>
</evidence>
<dbReference type="CDD" id="cd01991">
    <property type="entry name" value="Asn_synthase_B_C"/>
    <property type="match status" value="1"/>
</dbReference>
<dbReference type="PANTHER" id="PTHR43284:SF1">
    <property type="entry name" value="ASPARAGINE SYNTHETASE"/>
    <property type="match status" value="1"/>
</dbReference>
<feature type="domain" description="Glutamine amidotransferase type-2" evidence="10">
    <location>
        <begin position="2"/>
        <end position="215"/>
    </location>
</feature>
<dbReference type="GO" id="GO:0005829">
    <property type="term" value="C:cytosol"/>
    <property type="evidence" value="ECO:0007669"/>
    <property type="project" value="TreeGrafter"/>
</dbReference>
<evidence type="ECO:0000256" key="1">
    <source>
        <dbReference type="ARBA" id="ARBA00005187"/>
    </source>
</evidence>
<comment type="similarity">
    <text evidence="2">Belongs to the asparagine synthetase family.</text>
</comment>
<evidence type="ECO:0000313" key="12">
    <source>
        <dbReference type="Proteomes" id="UP000197097"/>
    </source>
</evidence>
<dbReference type="InterPro" id="IPR029055">
    <property type="entry name" value="Ntn_hydrolases_N"/>
</dbReference>
<dbReference type="GO" id="GO:0006529">
    <property type="term" value="P:asparagine biosynthetic process"/>
    <property type="evidence" value="ECO:0007669"/>
    <property type="project" value="UniProtKB-KW"/>
</dbReference>
<dbReference type="PANTHER" id="PTHR43284">
    <property type="entry name" value="ASPARAGINE SYNTHETASE (GLUTAMINE-HYDROLYZING)"/>
    <property type="match status" value="1"/>
</dbReference>
<proteinExistence type="inferred from homology"/>
<dbReference type="Pfam" id="PF00733">
    <property type="entry name" value="Asn_synthase"/>
    <property type="match status" value="1"/>
</dbReference>
<keyword evidence="4 9" id="KW-0547">Nucleotide-binding</keyword>
<dbReference type="EMBL" id="NISJ01000001">
    <property type="protein sequence ID" value="OWR01215.1"/>
    <property type="molecule type" value="Genomic_DNA"/>
</dbReference>
<dbReference type="GO" id="GO:0005524">
    <property type="term" value="F:ATP binding"/>
    <property type="evidence" value="ECO:0007669"/>
    <property type="project" value="UniProtKB-KW"/>
</dbReference>
<evidence type="ECO:0000256" key="4">
    <source>
        <dbReference type="ARBA" id="ARBA00022741"/>
    </source>
</evidence>
<comment type="catalytic activity">
    <reaction evidence="7">
        <text>L-aspartate + L-glutamine + ATP + H2O = L-asparagine + L-glutamate + AMP + diphosphate + H(+)</text>
        <dbReference type="Rhea" id="RHEA:12228"/>
        <dbReference type="ChEBI" id="CHEBI:15377"/>
        <dbReference type="ChEBI" id="CHEBI:15378"/>
        <dbReference type="ChEBI" id="CHEBI:29985"/>
        <dbReference type="ChEBI" id="CHEBI:29991"/>
        <dbReference type="ChEBI" id="CHEBI:30616"/>
        <dbReference type="ChEBI" id="CHEBI:33019"/>
        <dbReference type="ChEBI" id="CHEBI:58048"/>
        <dbReference type="ChEBI" id="CHEBI:58359"/>
        <dbReference type="ChEBI" id="CHEBI:456215"/>
        <dbReference type="EC" id="6.3.5.4"/>
    </reaction>
</comment>
<keyword evidence="6 8" id="KW-0315">Glutamine amidotransferase</keyword>
<dbReference type="InterPro" id="IPR033738">
    <property type="entry name" value="AsnB_N"/>
</dbReference>
<evidence type="ECO:0000313" key="11">
    <source>
        <dbReference type="EMBL" id="OWR01215.1"/>
    </source>
</evidence>
<dbReference type="InterPro" id="IPR001962">
    <property type="entry name" value="Asn_synthase"/>
</dbReference>
<dbReference type="RefSeq" id="WP_088471024.1">
    <property type="nucleotide sequence ID" value="NZ_NISJ01000001.1"/>
</dbReference>
<dbReference type="InterPro" id="IPR051786">
    <property type="entry name" value="ASN_synthetase/amidase"/>
</dbReference>
<feature type="active site" description="For GATase activity" evidence="8">
    <location>
        <position position="2"/>
    </location>
</feature>
<dbReference type="PIRSF" id="PIRSF001589">
    <property type="entry name" value="Asn_synthetase_glu-h"/>
    <property type="match status" value="1"/>
</dbReference>
<keyword evidence="12" id="KW-1185">Reference proteome</keyword>
<dbReference type="Gene3D" id="3.60.20.10">
    <property type="entry name" value="Glutamine Phosphoribosylpyrophosphate, subunit 1, domain 1"/>
    <property type="match status" value="1"/>
</dbReference>
<protein>
    <recommendedName>
        <fullName evidence="3">asparagine synthase (glutamine-hydrolyzing)</fullName>
        <ecNumber evidence="3">6.3.5.4</ecNumber>
    </recommendedName>
</protein>
<dbReference type="InterPro" id="IPR014729">
    <property type="entry name" value="Rossmann-like_a/b/a_fold"/>
</dbReference>
<name>A0A246K5R2_9SPHN</name>
<dbReference type="EC" id="6.3.5.4" evidence="3"/>
<keyword evidence="8" id="KW-0061">Asparagine biosynthesis</keyword>
<gene>
    <name evidence="11" type="primary">asnB</name>
    <name evidence="11" type="ORF">CDQ91_02020</name>
</gene>
<feature type="binding site" evidence="9">
    <location>
        <position position="101"/>
    </location>
    <ligand>
        <name>L-glutamine</name>
        <dbReference type="ChEBI" id="CHEBI:58359"/>
    </ligand>
</feature>
<dbReference type="SUPFAM" id="SSF56235">
    <property type="entry name" value="N-terminal nucleophile aminohydrolases (Ntn hydrolases)"/>
    <property type="match status" value="1"/>
</dbReference>
<dbReference type="SUPFAM" id="SSF52402">
    <property type="entry name" value="Adenine nucleotide alpha hydrolases-like"/>
    <property type="match status" value="1"/>
</dbReference>
<dbReference type="Proteomes" id="UP000197097">
    <property type="component" value="Unassembled WGS sequence"/>
</dbReference>
<evidence type="ECO:0000256" key="2">
    <source>
        <dbReference type="ARBA" id="ARBA00005752"/>
    </source>
</evidence>
<organism evidence="11 12">
    <name type="scientific">Sphingopyxis witflariensis</name>
    <dbReference type="NCBI Taxonomy" id="173675"/>
    <lineage>
        <taxon>Bacteria</taxon>
        <taxon>Pseudomonadati</taxon>
        <taxon>Pseudomonadota</taxon>
        <taxon>Alphaproteobacteria</taxon>
        <taxon>Sphingomonadales</taxon>
        <taxon>Sphingomonadaceae</taxon>
        <taxon>Sphingopyxis</taxon>
    </lineage>
</organism>
<reference evidence="11 12" key="1">
    <citation type="journal article" date="2002" name="Int. J. Syst. Evol. Microbiol.">
        <title>Sphingopyxis witflariensis sp. nov., isolated from activated sludge.</title>
        <authorList>
            <person name="Kampfer P."/>
            <person name="Witzenberger R."/>
            <person name="Denner E.B."/>
            <person name="Busse H.J."/>
            <person name="Neef A."/>
        </authorList>
    </citation>
    <scope>NUCLEOTIDE SEQUENCE [LARGE SCALE GENOMIC DNA]</scope>
    <source>
        <strain evidence="11 12">DSM 14551</strain>
    </source>
</reference>
<comment type="pathway">
    <text evidence="1">Amino-acid biosynthesis; L-asparagine biosynthesis; L-asparagine from L-aspartate (L-Gln route): step 1/1.</text>
</comment>
<keyword evidence="8" id="KW-0028">Amino-acid biosynthesis</keyword>